<accession>A0A2S6I213</accession>
<proteinExistence type="predicted"/>
<organism evidence="1 2">
    <name type="scientific">Neolewinella xylanilytica</name>
    <dbReference type="NCBI Taxonomy" id="1514080"/>
    <lineage>
        <taxon>Bacteria</taxon>
        <taxon>Pseudomonadati</taxon>
        <taxon>Bacteroidota</taxon>
        <taxon>Saprospiria</taxon>
        <taxon>Saprospirales</taxon>
        <taxon>Lewinellaceae</taxon>
        <taxon>Neolewinella</taxon>
    </lineage>
</organism>
<keyword evidence="2" id="KW-1185">Reference proteome</keyword>
<evidence type="ECO:0000313" key="2">
    <source>
        <dbReference type="Proteomes" id="UP000237662"/>
    </source>
</evidence>
<dbReference type="Gene3D" id="2.120.10.30">
    <property type="entry name" value="TolB, C-terminal domain"/>
    <property type="match status" value="1"/>
</dbReference>
<comment type="caution">
    <text evidence="1">The sequence shown here is derived from an EMBL/GenBank/DDBJ whole genome shotgun (WGS) entry which is preliminary data.</text>
</comment>
<dbReference type="Proteomes" id="UP000237662">
    <property type="component" value="Unassembled WGS sequence"/>
</dbReference>
<dbReference type="InterPro" id="IPR011042">
    <property type="entry name" value="6-blade_b-propeller_TolB-like"/>
</dbReference>
<dbReference type="EMBL" id="PTJC01000006">
    <property type="protein sequence ID" value="PPK85190.1"/>
    <property type="molecule type" value="Genomic_DNA"/>
</dbReference>
<evidence type="ECO:0000313" key="1">
    <source>
        <dbReference type="EMBL" id="PPK85190.1"/>
    </source>
</evidence>
<dbReference type="OrthoDB" id="1143207at2"/>
<dbReference type="AlphaFoldDB" id="A0A2S6I213"/>
<dbReference type="SUPFAM" id="SSF101898">
    <property type="entry name" value="NHL repeat"/>
    <property type="match status" value="1"/>
</dbReference>
<protein>
    <submittedName>
        <fullName evidence="1">Uncharacterized protein</fullName>
    </submittedName>
</protein>
<dbReference type="RefSeq" id="WP_104419702.1">
    <property type="nucleotide sequence ID" value="NZ_PTJC01000006.1"/>
</dbReference>
<gene>
    <name evidence="1" type="ORF">CLV84_2082</name>
</gene>
<name>A0A2S6I213_9BACT</name>
<reference evidence="1 2" key="1">
    <citation type="submission" date="2018-02" db="EMBL/GenBank/DDBJ databases">
        <title>Genomic Encyclopedia of Archaeal and Bacterial Type Strains, Phase II (KMG-II): from individual species to whole genera.</title>
        <authorList>
            <person name="Goeker M."/>
        </authorList>
    </citation>
    <scope>NUCLEOTIDE SEQUENCE [LARGE SCALE GENOMIC DNA]</scope>
    <source>
        <strain evidence="1 2">DSM 29526</strain>
    </source>
</reference>
<sequence>MVIRVVLMLWLGMLVRTLPGQIADFFLDPAGKAYYLLEDARLVTPNPLGENTYSFYDSSLGTPDYIDVTNPFQILVYYREYGTVVVLDRTLSELDRIDLFANPSIRQPGVIARSYDNGMWVFDNWNYQLLRLNGDGEVAQQTNNLRLQLGITAPADALFVDRNAIVLYFAPEQRMAVFTNYGKFRFWVPVPEGLTLSWRAPRLLAIGERDHWIWTPDERELLSLGPLPADLPLQPRVLVGAEGYFTAVPGQLEIRGTVFSNKN</sequence>